<evidence type="ECO:0000256" key="1">
    <source>
        <dbReference type="SAM" id="MobiDB-lite"/>
    </source>
</evidence>
<keyword evidence="4" id="KW-1185">Reference proteome</keyword>
<dbReference type="EMBL" id="CP016170">
    <property type="protein sequence ID" value="ANN65942.1"/>
    <property type="molecule type" value="Genomic_DNA"/>
</dbReference>
<evidence type="ECO:0000313" key="3">
    <source>
        <dbReference type="EMBL" id="ANN71026.1"/>
    </source>
</evidence>
<dbReference type="Proteomes" id="UP000091897">
    <property type="component" value="Chromosome"/>
</dbReference>
<dbReference type="Proteomes" id="UP000092213">
    <property type="component" value="Chromosome"/>
</dbReference>
<organism evidence="3 5">
    <name type="scientific">Bordetella bronchialis</name>
    <dbReference type="NCBI Taxonomy" id="463025"/>
    <lineage>
        <taxon>Bacteria</taxon>
        <taxon>Pseudomonadati</taxon>
        <taxon>Pseudomonadota</taxon>
        <taxon>Betaproteobacteria</taxon>
        <taxon>Burkholderiales</taxon>
        <taxon>Alcaligenaceae</taxon>
        <taxon>Bordetella</taxon>
    </lineage>
</organism>
<protein>
    <submittedName>
        <fullName evidence="3">Uncharacterized protein</fullName>
    </submittedName>
</protein>
<proteinExistence type="predicted"/>
<accession>A0A193FDU3</accession>
<sequence length="134" mass="14676">MAGMPPANGYKDEIPAGAVDLVASIACDPMAGPHDTSKLFDIDMQKLARRIVLIANHGFGRLQIGQVRQPRASEHPTNRAGRHAQRLGDTGLGQTFATQLDDRQRLGRCNCPGRDSRPRRCIGQSRLAKRQEPP</sequence>
<dbReference type="AlphaFoldDB" id="A0A193FDU3"/>
<evidence type="ECO:0000313" key="5">
    <source>
        <dbReference type="Proteomes" id="UP000092213"/>
    </source>
</evidence>
<reference evidence="4 5" key="1">
    <citation type="submission" date="2016-06" db="EMBL/GenBank/DDBJ databases">
        <title>Complete genome sequences of Bordetella bronchialis and Bordetella flabilis.</title>
        <authorList>
            <person name="LiPuma J.J."/>
            <person name="Spilker T."/>
        </authorList>
    </citation>
    <scope>NUCLEOTIDE SEQUENCE [LARGE SCALE GENOMIC DNA]</scope>
    <source>
        <strain evidence="3 5">AU17976</strain>
        <strain evidence="2 4">AU3182</strain>
    </source>
</reference>
<feature type="region of interest" description="Disordered" evidence="1">
    <location>
        <begin position="66"/>
        <end position="134"/>
    </location>
</feature>
<name>A0A193FDU3_9BORD</name>
<evidence type="ECO:0000313" key="2">
    <source>
        <dbReference type="EMBL" id="ANN65942.1"/>
    </source>
</evidence>
<gene>
    <name evidence="2" type="ORF">BAU06_06220</name>
    <name evidence="3" type="ORF">BAU08_06480</name>
</gene>
<dbReference type="KEGG" id="bbro:BAU06_06220"/>
<evidence type="ECO:0000313" key="4">
    <source>
        <dbReference type="Proteomes" id="UP000091897"/>
    </source>
</evidence>
<dbReference type="EMBL" id="CP016171">
    <property type="protein sequence ID" value="ANN71026.1"/>
    <property type="molecule type" value="Genomic_DNA"/>
</dbReference>